<reference evidence="3 4" key="1">
    <citation type="journal article" date="2019" name="Int. J. Syst. Evol. Microbiol.">
        <title>The Global Catalogue of Microorganisms (GCM) 10K type strain sequencing project: providing services to taxonomists for standard genome sequencing and annotation.</title>
        <authorList>
            <consortium name="The Broad Institute Genomics Platform"/>
            <consortium name="The Broad Institute Genome Sequencing Center for Infectious Disease"/>
            <person name="Wu L."/>
            <person name="Ma J."/>
        </authorList>
    </citation>
    <scope>NUCLEOTIDE SEQUENCE [LARGE SCALE GENOMIC DNA]</scope>
    <source>
        <strain evidence="3 4">WLHS5</strain>
    </source>
</reference>
<dbReference type="EMBL" id="JBHSFA010000005">
    <property type="protein sequence ID" value="MFC4542076.1"/>
    <property type="molecule type" value="Genomic_DNA"/>
</dbReference>
<comment type="caution">
    <text evidence="3">The sequence shown here is derived from an EMBL/GenBank/DDBJ whole genome shotgun (WGS) entry which is preliminary data.</text>
</comment>
<dbReference type="RefSeq" id="WP_250141481.1">
    <property type="nucleotide sequence ID" value="NZ_JALIQP010000004.1"/>
</dbReference>
<evidence type="ECO:0000313" key="4">
    <source>
        <dbReference type="Proteomes" id="UP001595898"/>
    </source>
</evidence>
<dbReference type="Gene3D" id="3.90.79.10">
    <property type="entry name" value="Nucleoside Triphosphate Pyrophosphohydrolase"/>
    <property type="match status" value="1"/>
</dbReference>
<dbReference type="GO" id="GO:0016787">
    <property type="term" value="F:hydrolase activity"/>
    <property type="evidence" value="ECO:0007669"/>
    <property type="project" value="UniProtKB-KW"/>
</dbReference>
<dbReference type="InterPro" id="IPR000086">
    <property type="entry name" value="NUDIX_hydrolase_dom"/>
</dbReference>
<dbReference type="PROSITE" id="PS00893">
    <property type="entry name" value="NUDIX_BOX"/>
    <property type="match status" value="1"/>
</dbReference>
<dbReference type="Pfam" id="PF00293">
    <property type="entry name" value="NUDIX"/>
    <property type="match status" value="1"/>
</dbReference>
<feature type="domain" description="Nudix hydrolase" evidence="2">
    <location>
        <begin position="8"/>
        <end position="144"/>
    </location>
</feature>
<dbReference type="AlphaFoldDB" id="A0ABD5PN92"/>
<dbReference type="InterPro" id="IPR020084">
    <property type="entry name" value="NUDIX_hydrolase_CS"/>
</dbReference>
<dbReference type="InterPro" id="IPR015797">
    <property type="entry name" value="NUDIX_hydrolase-like_dom_sf"/>
</dbReference>
<evidence type="ECO:0000259" key="2">
    <source>
        <dbReference type="PROSITE" id="PS51462"/>
    </source>
</evidence>
<dbReference type="CDD" id="cd04663">
    <property type="entry name" value="NUDIX_Hydrolase"/>
    <property type="match status" value="1"/>
</dbReference>
<proteinExistence type="predicted"/>
<keyword evidence="4" id="KW-1185">Reference proteome</keyword>
<dbReference type="SUPFAM" id="SSF55811">
    <property type="entry name" value="Nudix"/>
    <property type="match status" value="1"/>
</dbReference>
<sequence length="148" mass="17104">MRSESDVTYVDKVCAYITRGRDELLVFDGPGHDDLQVPKGTIETDEVPRAALEREVEEESGLSTLRSIRHVTSDVWTRRHRPPKRYNRHFFHATVDDDRDGWTHLVTGDGEERGSTFEYSWIDLRSSREFALALDDYLHLVERSASPV</sequence>
<evidence type="ECO:0000256" key="1">
    <source>
        <dbReference type="ARBA" id="ARBA00022801"/>
    </source>
</evidence>
<protein>
    <submittedName>
        <fullName evidence="3">NUDIX domain-containing protein</fullName>
    </submittedName>
</protein>
<accession>A0ABD5PN92</accession>
<dbReference type="PROSITE" id="PS51462">
    <property type="entry name" value="NUDIX"/>
    <property type="match status" value="1"/>
</dbReference>
<organism evidence="3 4">
    <name type="scientific">Halosolutus amylolyticus</name>
    <dbReference type="NCBI Taxonomy" id="2932267"/>
    <lineage>
        <taxon>Archaea</taxon>
        <taxon>Methanobacteriati</taxon>
        <taxon>Methanobacteriota</taxon>
        <taxon>Stenosarchaea group</taxon>
        <taxon>Halobacteria</taxon>
        <taxon>Halobacteriales</taxon>
        <taxon>Natrialbaceae</taxon>
        <taxon>Halosolutus</taxon>
    </lineage>
</organism>
<evidence type="ECO:0000313" key="3">
    <source>
        <dbReference type="EMBL" id="MFC4542076.1"/>
    </source>
</evidence>
<gene>
    <name evidence="3" type="ORF">ACFO5R_09065</name>
</gene>
<name>A0ABD5PN92_9EURY</name>
<keyword evidence="1" id="KW-0378">Hydrolase</keyword>
<dbReference type="Proteomes" id="UP001595898">
    <property type="component" value="Unassembled WGS sequence"/>
</dbReference>